<feature type="region of interest" description="Disordered" evidence="8">
    <location>
        <begin position="622"/>
        <end position="675"/>
    </location>
</feature>
<evidence type="ECO:0000256" key="6">
    <source>
        <dbReference type="ARBA" id="ARBA00023242"/>
    </source>
</evidence>
<dbReference type="InterPro" id="IPR036915">
    <property type="entry name" value="Cyclin-like_sf"/>
</dbReference>
<dbReference type="InterPro" id="IPR028309">
    <property type="entry name" value="RB_fam"/>
</dbReference>
<evidence type="ECO:0000259" key="9">
    <source>
        <dbReference type="SMART" id="SM01367"/>
    </source>
</evidence>
<dbReference type="SMART" id="SM01368">
    <property type="entry name" value="RB_A"/>
    <property type="match status" value="1"/>
</dbReference>
<dbReference type="Pfam" id="PF01857">
    <property type="entry name" value="RB_B"/>
    <property type="match status" value="1"/>
</dbReference>
<dbReference type="InterPro" id="IPR002719">
    <property type="entry name" value="RB_B"/>
</dbReference>
<feature type="region of interest" description="Disordered" evidence="8">
    <location>
        <begin position="857"/>
        <end position="933"/>
    </location>
</feature>
<keyword evidence="7" id="KW-0131">Cell cycle</keyword>
<evidence type="ECO:0000256" key="5">
    <source>
        <dbReference type="ARBA" id="ARBA00023163"/>
    </source>
</evidence>
<name>N0DVP3_GONPE</name>
<dbReference type="EMBL" id="LC062718">
    <property type="protein sequence ID" value="BAU61580.1"/>
    <property type="molecule type" value="Genomic_DNA"/>
</dbReference>
<keyword evidence="5" id="KW-0804">Transcription</keyword>
<dbReference type="GO" id="GO:0000977">
    <property type="term" value="F:RNA polymerase II transcription regulatory region sequence-specific DNA binding"/>
    <property type="evidence" value="ECO:0007669"/>
    <property type="project" value="TreeGrafter"/>
</dbReference>
<reference evidence="13" key="2">
    <citation type="journal article" date="2016" name="G3 (Bethesda)">
        <title>Sequence of the Gonium pectorale Mating Locus Reveals a Complex and Dynamic History of Changes in Volvocine Algal Mating Haplotypes.</title>
        <authorList>
            <person name="Hamaji T."/>
            <person name="Mogi Y."/>
            <person name="Ferris P.J."/>
            <person name="Mori T."/>
            <person name="Miyagishima S."/>
            <person name="Kabeya Y."/>
            <person name="Nishimura Y."/>
            <person name="Toyoda A."/>
            <person name="Noguchi H."/>
            <person name="Fujiyama A."/>
            <person name="Olson B.J."/>
            <person name="Marriage T.N."/>
            <person name="Nishii I."/>
            <person name="Umen J.G."/>
            <person name="Nozaki H."/>
        </authorList>
    </citation>
    <scope>NUCLEOTIDE SEQUENCE</scope>
    <source>
        <strain evidence="13">K3-F3-4</strain>
    </source>
</reference>
<dbReference type="AlphaFoldDB" id="N0DVP3"/>
<feature type="compositionally biased region" description="Low complexity" evidence="8">
    <location>
        <begin position="628"/>
        <end position="649"/>
    </location>
</feature>
<dbReference type="GO" id="GO:0000785">
    <property type="term" value="C:chromatin"/>
    <property type="evidence" value="ECO:0007669"/>
    <property type="project" value="TreeGrafter"/>
</dbReference>
<evidence type="ECO:0000256" key="7">
    <source>
        <dbReference type="ARBA" id="ARBA00023306"/>
    </source>
</evidence>
<evidence type="ECO:0000256" key="4">
    <source>
        <dbReference type="ARBA" id="ARBA00023015"/>
    </source>
</evidence>
<organism evidence="12">
    <name type="scientific">Gonium pectorale</name>
    <name type="common">Green alga</name>
    <dbReference type="NCBI Taxonomy" id="33097"/>
    <lineage>
        <taxon>Eukaryota</taxon>
        <taxon>Viridiplantae</taxon>
        <taxon>Chlorophyta</taxon>
        <taxon>core chlorophytes</taxon>
        <taxon>Chlorophyceae</taxon>
        <taxon>CS clade</taxon>
        <taxon>Chlamydomonadales</taxon>
        <taxon>Volvocaceae</taxon>
        <taxon>Gonium</taxon>
    </lineage>
</organism>
<evidence type="ECO:0000313" key="13">
    <source>
        <dbReference type="EMBL" id="BAU61580.1"/>
    </source>
</evidence>
<comment type="subcellular location">
    <subcellularLocation>
        <location evidence="1">Nucleus</location>
    </subcellularLocation>
</comment>
<evidence type="ECO:0000256" key="8">
    <source>
        <dbReference type="SAM" id="MobiDB-lite"/>
    </source>
</evidence>
<feature type="compositionally biased region" description="Low complexity" evidence="8">
    <location>
        <begin position="951"/>
        <end position="969"/>
    </location>
</feature>
<protein>
    <submittedName>
        <fullName evidence="12">Retinoblastoma-like protein</fullName>
    </submittedName>
</protein>
<dbReference type="InterPro" id="IPR002720">
    <property type="entry name" value="RB_A"/>
</dbReference>
<keyword evidence="4" id="KW-0805">Transcription regulation</keyword>
<keyword evidence="3" id="KW-0678">Repressor</keyword>
<feature type="domain" description="Retinoblastoma-associated protein A-box" evidence="10">
    <location>
        <begin position="409"/>
        <end position="613"/>
    </location>
</feature>
<accession>N0DVP3</accession>
<dbReference type="Pfam" id="PF11934">
    <property type="entry name" value="DUF3452"/>
    <property type="match status" value="1"/>
</dbReference>
<evidence type="ECO:0000313" key="12">
    <source>
        <dbReference type="EMBL" id="BAN18533.1"/>
    </source>
</evidence>
<dbReference type="SMART" id="SM01367">
    <property type="entry name" value="DUF3452"/>
    <property type="match status" value="1"/>
</dbReference>
<evidence type="ECO:0000256" key="2">
    <source>
        <dbReference type="ARBA" id="ARBA00009475"/>
    </source>
</evidence>
<evidence type="ECO:0000313" key="11">
    <source>
        <dbReference type="EMBL" id="BAN18532.1"/>
    </source>
</evidence>
<dbReference type="EMBL" id="AB771931">
    <property type="protein sequence ID" value="BAN18533.1"/>
    <property type="molecule type" value="Genomic_DNA"/>
</dbReference>
<dbReference type="EMBL" id="AB771930">
    <property type="protein sequence ID" value="BAN18532.1"/>
    <property type="molecule type" value="mRNA"/>
</dbReference>
<dbReference type="Gene3D" id="1.10.472.10">
    <property type="entry name" value="Cyclin-like"/>
    <property type="match status" value="2"/>
</dbReference>
<feature type="compositionally biased region" description="Polar residues" evidence="8">
    <location>
        <begin position="998"/>
        <end position="1013"/>
    </location>
</feature>
<dbReference type="SUPFAM" id="SSF47954">
    <property type="entry name" value="Cyclin-like"/>
    <property type="match status" value="2"/>
</dbReference>
<dbReference type="GO" id="GO:0006357">
    <property type="term" value="P:regulation of transcription by RNA polymerase II"/>
    <property type="evidence" value="ECO:0007669"/>
    <property type="project" value="InterPro"/>
</dbReference>
<dbReference type="GO" id="GO:0005667">
    <property type="term" value="C:transcription regulator complex"/>
    <property type="evidence" value="ECO:0007669"/>
    <property type="project" value="TreeGrafter"/>
</dbReference>
<gene>
    <name evidence="12" type="primary">mat3</name>
    <name evidence="13" type="synonym">MAT3</name>
</gene>
<feature type="region of interest" description="Disordered" evidence="8">
    <location>
        <begin position="951"/>
        <end position="1028"/>
    </location>
</feature>
<evidence type="ECO:0000256" key="1">
    <source>
        <dbReference type="ARBA" id="ARBA00004123"/>
    </source>
</evidence>
<dbReference type="GO" id="GO:0030154">
    <property type="term" value="P:cell differentiation"/>
    <property type="evidence" value="ECO:0007669"/>
    <property type="project" value="TreeGrafter"/>
</dbReference>
<reference evidence="12" key="1">
    <citation type="journal article" date="2013" name="Mol. Biol. Evol.">
        <title>The Evolution of Male-Female Sexual Dimorphism Predates the Gender-Based Divergence of the Mating Locus Gene MAT3/RB.</title>
        <authorList>
            <person name="Hiraide R."/>
            <person name="Kawai-Toyooka H."/>
            <person name="Hamaji T."/>
            <person name="Matsuzaki R."/>
            <person name="Kawafune K."/>
            <person name="Abe J."/>
            <person name="Sekimoto H."/>
            <person name="Umen J."/>
            <person name="Nozaki H."/>
        </authorList>
    </citation>
    <scope>NUCLEOTIDE SEQUENCE</scope>
    <source>
        <strain evidence="11">K34</strain>
        <strain evidence="12">NIES-1710</strain>
    </source>
</reference>
<dbReference type="GO" id="GO:0005634">
    <property type="term" value="C:nucleus"/>
    <property type="evidence" value="ECO:0007669"/>
    <property type="project" value="UniProtKB-SubCell"/>
</dbReference>
<proteinExistence type="evidence at transcript level"/>
<dbReference type="InterPro" id="IPR024599">
    <property type="entry name" value="RB_N"/>
</dbReference>
<evidence type="ECO:0000256" key="3">
    <source>
        <dbReference type="ARBA" id="ARBA00022491"/>
    </source>
</evidence>
<dbReference type="PANTHER" id="PTHR13742:SF17">
    <property type="entry name" value="RE32990P-RELATED"/>
    <property type="match status" value="1"/>
</dbReference>
<dbReference type="Pfam" id="PF01858">
    <property type="entry name" value="RB_A"/>
    <property type="match status" value="1"/>
</dbReference>
<evidence type="ECO:0000259" key="10">
    <source>
        <dbReference type="SMART" id="SM01368"/>
    </source>
</evidence>
<feature type="compositionally biased region" description="Polar residues" evidence="8">
    <location>
        <begin position="872"/>
        <end position="895"/>
    </location>
</feature>
<sequence length="1028" mass="110048">MSAEAERFTALLKSLSLGNTPAAQEGLQRLFAELQECYEEQERVSPPEFVGEQDEELRNACRQASILFVARVLFFQDKPDAHASGCSISTIVSAAGINLLDFFREVNVVVSKLSAYFEAHGSSSKLFCQAAHLKENSEMVVVLGLLAKKFKDNFEALLPHLDYYKQVVLRLGWLAFLVLRVKLLGPFPDVVSCVELLPCVFAVLVSHAPRLPDCLKRITREQRSDLLRRMAEMCKADAVRVQARMPGVEALLSQILCPAVPEWQAAQDAAKSATVAAADSEHNLDLIANPILSGLVTDIDRMNLALAALERVYEQHLACSGSELDEREFLTTDFTKFASPRYSPGQMHYVLSTLRGGSTPIRPGILLGPGAHRTAPQQPMRSFPVSAGTPGLHSPLPGVHCGDPGPPITPVSELMSASTWLRGLATTLTAEPSCTLQRFLAAVPVSVAQAGTSLSAAEQLSRRIRELISLVIPDESSSTLLGSFPLQPRLAAERRMEAYKLYLHSLETLLVAEEKVNGLAGVVALLSSSKFHRGLVACTVEIVAACYRMVSCAFPKVMDVLHIKAFDLAKMVQGFVRSVSSLPRELKRHMFLIEEKILESLAWEPGSSLYFHIVNHQSESISNGEQQGASAGTASGGTPAAPASTTPGGISAAGPSGLPPLSPKRSRSTSVWMSPAKKARGMDGAPCATPVLDGPLPTCIGSPASSNVAGPLQEFCRKVLKLIAYRLALLCEKFDFSPLGRAEVNSKVYETIEHALYHHTQMFYNRHIDQVMLSALYGYCKVHKLVQVSFREIIAQYRKQPHAQQATFRSVVIEQSNPGLQITSRADIISFYNQIFVPAMKAYLLKGVSSGQYVPGPDMGSVGGPDGKFQAAHQSQGVEHASSGSLSPSKRSTGSGSNGGALVHVTEKGIASSAPLQSSEGTKPAAQRSRASAERRIPDGLAALLQALDSQSAPDGMDMGGSSPSGEGPHAPLCDVPSGSGVAPSPTGDAAGKDVATSAGNSLPISPALTTGRQAGRQRTPIRRYGAN</sequence>
<comment type="similarity">
    <text evidence="2">Belongs to the retinoblastoma protein (RB) family.</text>
</comment>
<dbReference type="PANTHER" id="PTHR13742">
    <property type="entry name" value="RETINOBLASTOMA-ASSOCIATED PROTEIN RB -RELATED"/>
    <property type="match status" value="1"/>
</dbReference>
<dbReference type="GO" id="GO:2000134">
    <property type="term" value="P:negative regulation of G1/S transition of mitotic cell cycle"/>
    <property type="evidence" value="ECO:0007669"/>
    <property type="project" value="TreeGrafter"/>
</dbReference>
<feature type="domain" description="Retinoblastoma-associated protein N-terminal" evidence="9">
    <location>
        <begin position="76"/>
        <end position="207"/>
    </location>
</feature>
<keyword evidence="6" id="KW-0539">Nucleus</keyword>